<gene>
    <name evidence="1" type="ORF">G5B47_17345</name>
</gene>
<proteinExistence type="predicted"/>
<dbReference type="AlphaFoldDB" id="A0A6M1PQ52"/>
<dbReference type="RefSeq" id="WP_165100576.1">
    <property type="nucleotide sequence ID" value="NZ_JAAKGU010000008.1"/>
</dbReference>
<name>A0A6M1PQ52_9BACL</name>
<comment type="caution">
    <text evidence="1">The sequence shown here is derived from an EMBL/GenBank/DDBJ whole genome shotgun (WGS) entry which is preliminary data.</text>
</comment>
<keyword evidence="2" id="KW-1185">Reference proteome</keyword>
<evidence type="ECO:0000313" key="2">
    <source>
        <dbReference type="Proteomes" id="UP000480151"/>
    </source>
</evidence>
<evidence type="ECO:0000313" key="1">
    <source>
        <dbReference type="EMBL" id="NGM84182.1"/>
    </source>
</evidence>
<reference evidence="1 2" key="1">
    <citation type="submission" date="2020-02" db="EMBL/GenBank/DDBJ databases">
        <authorList>
            <person name="Gao J."/>
            <person name="Sun J."/>
        </authorList>
    </citation>
    <scope>NUCLEOTIDE SEQUENCE [LARGE SCALE GENOMIC DNA]</scope>
    <source>
        <strain evidence="1 2">7124</strain>
    </source>
</reference>
<organism evidence="1 2">
    <name type="scientific">Paenibacillus apii</name>
    <dbReference type="NCBI Taxonomy" id="1850370"/>
    <lineage>
        <taxon>Bacteria</taxon>
        <taxon>Bacillati</taxon>
        <taxon>Bacillota</taxon>
        <taxon>Bacilli</taxon>
        <taxon>Bacillales</taxon>
        <taxon>Paenibacillaceae</taxon>
        <taxon>Paenibacillus</taxon>
    </lineage>
</organism>
<protein>
    <submittedName>
        <fullName evidence="1">Uncharacterized protein</fullName>
    </submittedName>
</protein>
<dbReference type="Proteomes" id="UP000480151">
    <property type="component" value="Unassembled WGS sequence"/>
</dbReference>
<sequence>MSLALGTSTTVLAETNDTAEMNHSEFMTMEGNHITEMESEPLTSPNSSAENNLLQTNTKNTTRIETSNPIQAAILTAQTIWPATHKEYCPGAVVLADVYDWQTSVVSAKLIHHPDDAPILLTSKGQMPDSTLNKIKLLNPKGNGKGTHIFIMGSALNNIPESLSGYKITRVPEAAPTAFAAKG</sequence>
<accession>A0A6M1PQ52</accession>
<dbReference type="EMBL" id="JAAKGU010000008">
    <property type="protein sequence ID" value="NGM84182.1"/>
    <property type="molecule type" value="Genomic_DNA"/>
</dbReference>